<name>A0A6S7IZQ6_PARCT</name>
<proteinExistence type="predicted"/>
<sequence>MEKTCLLLVAGKESRCNDAKEFKIKQKDTPVSSKDTKTKSKKIFDYTMPKFNLTEEKTTPTVNPLNSSGSAATSNNSVDHLVGISQKSNCNIPRKADDLTNVSNHGKVLELLEIKCHTNVSDPCQCNDGNDSLSSTCVFPLIGVDRSFYRRRGKLYYKNRSRNLNAKTKTDNLSSDYSDNSSSLQCVVSNVKWTLRDNIDALKTEYFHPNSAASQKGTIAVGEYVVKHGPLIPMTDLCKVYKEASGRTSERRMSAELYSIISKHLNVMQLYINGQAFISETTKKYGNCARSTRSRTHTQKRRNRISCAHTCVCFHGRHLRVRGRRSAESPTAN</sequence>
<reference evidence="1" key="1">
    <citation type="submission" date="2020-04" db="EMBL/GenBank/DDBJ databases">
        <authorList>
            <person name="Alioto T."/>
            <person name="Alioto T."/>
            <person name="Gomez Garrido J."/>
        </authorList>
    </citation>
    <scope>NUCLEOTIDE SEQUENCE</scope>
    <source>
        <strain evidence="1">A484AB</strain>
    </source>
</reference>
<dbReference type="AlphaFoldDB" id="A0A6S7IZQ6"/>
<protein>
    <submittedName>
        <fullName evidence="1">Uncharacterized protein</fullName>
    </submittedName>
</protein>
<gene>
    <name evidence="1" type="ORF">PACLA_8A023438</name>
</gene>
<dbReference type="EMBL" id="CACRXK020012472">
    <property type="protein sequence ID" value="CAB4023386.1"/>
    <property type="molecule type" value="Genomic_DNA"/>
</dbReference>
<comment type="caution">
    <text evidence="1">The sequence shown here is derived from an EMBL/GenBank/DDBJ whole genome shotgun (WGS) entry which is preliminary data.</text>
</comment>
<accession>A0A6S7IZQ6</accession>
<keyword evidence="2" id="KW-1185">Reference proteome</keyword>
<evidence type="ECO:0000313" key="1">
    <source>
        <dbReference type="EMBL" id="CAB4023386.1"/>
    </source>
</evidence>
<organism evidence="1 2">
    <name type="scientific">Paramuricea clavata</name>
    <name type="common">Red gorgonian</name>
    <name type="synonym">Violescent sea-whip</name>
    <dbReference type="NCBI Taxonomy" id="317549"/>
    <lineage>
        <taxon>Eukaryota</taxon>
        <taxon>Metazoa</taxon>
        <taxon>Cnidaria</taxon>
        <taxon>Anthozoa</taxon>
        <taxon>Octocorallia</taxon>
        <taxon>Malacalcyonacea</taxon>
        <taxon>Plexauridae</taxon>
        <taxon>Paramuricea</taxon>
    </lineage>
</organism>
<dbReference type="OrthoDB" id="10649718at2759"/>
<dbReference type="Proteomes" id="UP001152795">
    <property type="component" value="Unassembled WGS sequence"/>
</dbReference>
<evidence type="ECO:0000313" key="2">
    <source>
        <dbReference type="Proteomes" id="UP001152795"/>
    </source>
</evidence>